<protein>
    <submittedName>
        <fullName evidence="2">Integrase/recombinase</fullName>
    </submittedName>
</protein>
<dbReference type="AlphaFoldDB" id="A0A2X3BS31"/>
<organism evidence="2 3">
    <name type="scientific">Clostridium perfringens</name>
    <dbReference type="NCBI Taxonomy" id="1502"/>
    <lineage>
        <taxon>Bacteria</taxon>
        <taxon>Bacillati</taxon>
        <taxon>Bacillota</taxon>
        <taxon>Clostridia</taxon>
        <taxon>Eubacteriales</taxon>
        <taxon>Clostridiaceae</taxon>
        <taxon>Clostridium</taxon>
    </lineage>
</organism>
<name>A0A2X3BS31_CLOPF</name>
<gene>
    <name evidence="2" type="ORF">NCTC8081_00947</name>
</gene>
<reference evidence="2 3" key="1">
    <citation type="submission" date="2018-06" db="EMBL/GenBank/DDBJ databases">
        <authorList>
            <consortium name="Pathogen Informatics"/>
            <person name="Doyle S."/>
        </authorList>
    </citation>
    <scope>NUCLEOTIDE SEQUENCE [LARGE SCALE GENOMIC DNA]</scope>
    <source>
        <strain evidence="2 3">NCTC8081</strain>
    </source>
</reference>
<sequence length="72" mass="8880">MKDCKYRDLRRASIRFYERSIKLLFKFLKDDYNIIFAENVKEEHIRNYMKITKERGNHSYVSNENMVITRIS</sequence>
<dbReference type="InterPro" id="IPR010998">
    <property type="entry name" value="Integrase_recombinase_N"/>
</dbReference>
<evidence type="ECO:0000313" key="2">
    <source>
        <dbReference type="EMBL" id="SQC06832.1"/>
    </source>
</evidence>
<dbReference type="EMBL" id="UAWO01000002">
    <property type="protein sequence ID" value="SQC06832.1"/>
    <property type="molecule type" value="Genomic_DNA"/>
</dbReference>
<dbReference type="RefSeq" id="WP_242979126.1">
    <property type="nucleotide sequence ID" value="NZ_CATNYA010000009.1"/>
</dbReference>
<dbReference type="Gene3D" id="1.10.150.130">
    <property type="match status" value="1"/>
</dbReference>
<evidence type="ECO:0000256" key="1">
    <source>
        <dbReference type="ARBA" id="ARBA00023125"/>
    </source>
</evidence>
<dbReference type="GO" id="GO:0003677">
    <property type="term" value="F:DNA binding"/>
    <property type="evidence" value="ECO:0007669"/>
    <property type="project" value="UniProtKB-KW"/>
</dbReference>
<evidence type="ECO:0000313" key="3">
    <source>
        <dbReference type="Proteomes" id="UP000250234"/>
    </source>
</evidence>
<proteinExistence type="predicted"/>
<keyword evidence="1" id="KW-0238">DNA-binding</keyword>
<accession>A0A2X3BS31</accession>
<dbReference type="Proteomes" id="UP000250234">
    <property type="component" value="Unassembled WGS sequence"/>
</dbReference>